<evidence type="ECO:0000256" key="3">
    <source>
        <dbReference type="ARBA" id="ARBA00022692"/>
    </source>
</evidence>
<dbReference type="RefSeq" id="WP_153080416.1">
    <property type="nucleotide sequence ID" value="NZ_VZAU01000087.1"/>
</dbReference>
<sequence length="398" mass="45434">MQLLSLWISEQLSGLASTSPARQEELRAGSRDKLLIENIIVMEKKEEVIKQIDLIDLIKKMGKYIKLYTIVCLATGILGIIVAFSIPKVYNSKVVLAPEMGNNSTVGGGLSSLASMAGIDLNKMGDEDGALYLQIYPSIISSTTFIKELEKIKVLPKDSLKEMTFKKYLKTEKSAWWNFPSVLISKMIKDKKKEINKNHIVSDLNKYYLSKEEWKSIENIQDRISCDIDKENGLITLTVKAQDPNVCAIIADKGQKLLQQYITDYRTKKARNDLNYYIKLRSEANKEYIKAQKEYASFSDSNFDINLPSLQEKRDYLENQMQLKYNTYTQLSDRVNAAQAKVQERTPDFVVLQPSLVPYKADSPRKILIIIIYGVLGFIGTTIWIFRKDIKNSFKTAM</sequence>
<protein>
    <submittedName>
        <fullName evidence="7">Chain-length determining protein</fullName>
    </submittedName>
</protein>
<dbReference type="Pfam" id="PF02706">
    <property type="entry name" value="Wzz"/>
    <property type="match status" value="1"/>
</dbReference>
<accession>A0A6A7VY62</accession>
<dbReference type="PANTHER" id="PTHR32309:SF13">
    <property type="entry name" value="FERRIC ENTEROBACTIN TRANSPORT PROTEIN FEPE"/>
    <property type="match status" value="1"/>
</dbReference>
<evidence type="ECO:0000313" key="8">
    <source>
        <dbReference type="Proteomes" id="UP000406735"/>
    </source>
</evidence>
<keyword evidence="4" id="KW-1133">Transmembrane helix</keyword>
<dbReference type="InterPro" id="IPR050445">
    <property type="entry name" value="Bact_polysacc_biosynth/exp"/>
</dbReference>
<dbReference type="AlphaFoldDB" id="A0A6A7VY62"/>
<evidence type="ECO:0000313" key="7">
    <source>
        <dbReference type="EMBL" id="MQN10247.1"/>
    </source>
</evidence>
<reference evidence="7 8" key="1">
    <citation type="submission" date="2019-09" db="EMBL/GenBank/DDBJ databases">
        <title>Distinct polysaccharide growth profiles of human intestinal Prevotella copri isolates.</title>
        <authorList>
            <person name="Fehlner-Peach H."/>
            <person name="Magnabosco C."/>
            <person name="Raghavan V."/>
            <person name="Scher J.U."/>
            <person name="Tett A."/>
            <person name="Cox L.M."/>
            <person name="Gottsegen C."/>
            <person name="Watters A."/>
            <person name="Wiltshire- Gordon J.D."/>
            <person name="Segata N."/>
            <person name="Bonneau R."/>
            <person name="Littman D.R."/>
        </authorList>
    </citation>
    <scope>NUCLEOTIDE SEQUENCE [LARGE SCALE GENOMIC DNA]</scope>
    <source>
        <strain evidence="8">iK21513</strain>
    </source>
</reference>
<feature type="domain" description="Polysaccharide chain length determinant N-terminal" evidence="6">
    <location>
        <begin position="51"/>
        <end position="148"/>
    </location>
</feature>
<proteinExistence type="predicted"/>
<evidence type="ECO:0000256" key="5">
    <source>
        <dbReference type="ARBA" id="ARBA00023136"/>
    </source>
</evidence>
<evidence type="ECO:0000256" key="1">
    <source>
        <dbReference type="ARBA" id="ARBA00004651"/>
    </source>
</evidence>
<evidence type="ECO:0000256" key="4">
    <source>
        <dbReference type="ARBA" id="ARBA00022989"/>
    </source>
</evidence>
<organism evidence="7 8">
    <name type="scientific">Segatella copri</name>
    <dbReference type="NCBI Taxonomy" id="165179"/>
    <lineage>
        <taxon>Bacteria</taxon>
        <taxon>Pseudomonadati</taxon>
        <taxon>Bacteroidota</taxon>
        <taxon>Bacteroidia</taxon>
        <taxon>Bacteroidales</taxon>
        <taxon>Prevotellaceae</taxon>
        <taxon>Segatella</taxon>
    </lineage>
</organism>
<gene>
    <name evidence="7" type="ORF">F7D97_10020</name>
</gene>
<dbReference type="InterPro" id="IPR003856">
    <property type="entry name" value="LPS_length_determ_N"/>
</dbReference>
<name>A0A6A7VY62_9BACT</name>
<dbReference type="GO" id="GO:0004713">
    <property type="term" value="F:protein tyrosine kinase activity"/>
    <property type="evidence" value="ECO:0007669"/>
    <property type="project" value="TreeGrafter"/>
</dbReference>
<evidence type="ECO:0000256" key="2">
    <source>
        <dbReference type="ARBA" id="ARBA00022475"/>
    </source>
</evidence>
<keyword evidence="5" id="KW-0472">Membrane</keyword>
<dbReference type="Proteomes" id="UP000406735">
    <property type="component" value="Unassembled WGS sequence"/>
</dbReference>
<dbReference type="PANTHER" id="PTHR32309">
    <property type="entry name" value="TYROSINE-PROTEIN KINASE"/>
    <property type="match status" value="1"/>
</dbReference>
<keyword evidence="3" id="KW-0812">Transmembrane</keyword>
<comment type="subcellular location">
    <subcellularLocation>
        <location evidence="1">Cell membrane</location>
        <topology evidence="1">Multi-pass membrane protein</topology>
    </subcellularLocation>
</comment>
<evidence type="ECO:0000259" key="6">
    <source>
        <dbReference type="Pfam" id="PF02706"/>
    </source>
</evidence>
<dbReference type="GO" id="GO:0005886">
    <property type="term" value="C:plasma membrane"/>
    <property type="evidence" value="ECO:0007669"/>
    <property type="project" value="UniProtKB-SubCell"/>
</dbReference>
<dbReference type="EMBL" id="VZCY01000087">
    <property type="protein sequence ID" value="MQN10247.1"/>
    <property type="molecule type" value="Genomic_DNA"/>
</dbReference>
<comment type="caution">
    <text evidence="7">The sequence shown here is derived from an EMBL/GenBank/DDBJ whole genome shotgun (WGS) entry which is preliminary data.</text>
</comment>
<keyword evidence="2" id="KW-1003">Cell membrane</keyword>